<dbReference type="InterPro" id="IPR015421">
    <property type="entry name" value="PyrdxlP-dep_Trfase_major"/>
</dbReference>
<keyword evidence="3 6" id="KW-0032">Aminotransferase</keyword>
<dbReference type="InterPro" id="IPR004839">
    <property type="entry name" value="Aminotransferase_I/II_large"/>
</dbReference>
<dbReference type="Proteomes" id="UP000248198">
    <property type="component" value="Unassembled WGS sequence"/>
</dbReference>
<organism evidence="8 9">
    <name type="scientific">Pedobacter nutrimenti</name>
    <dbReference type="NCBI Taxonomy" id="1241337"/>
    <lineage>
        <taxon>Bacteria</taxon>
        <taxon>Pseudomonadati</taxon>
        <taxon>Bacteroidota</taxon>
        <taxon>Sphingobacteriia</taxon>
        <taxon>Sphingobacteriales</taxon>
        <taxon>Sphingobacteriaceae</taxon>
        <taxon>Pedobacter</taxon>
    </lineage>
</organism>
<dbReference type="Gene3D" id="3.40.640.10">
    <property type="entry name" value="Type I PLP-dependent aspartate aminotransferase-like (Major domain)"/>
    <property type="match status" value="1"/>
</dbReference>
<evidence type="ECO:0000256" key="5">
    <source>
        <dbReference type="ARBA" id="ARBA00022898"/>
    </source>
</evidence>
<comment type="cofactor">
    <cofactor evidence="1 6">
        <name>pyridoxal 5'-phosphate</name>
        <dbReference type="ChEBI" id="CHEBI:597326"/>
    </cofactor>
</comment>
<comment type="similarity">
    <text evidence="2 6">Belongs to the class-I pyridoxal-phosphate-dependent aminotransferase family.</text>
</comment>
<reference evidence="8 9" key="1">
    <citation type="submission" date="2018-06" db="EMBL/GenBank/DDBJ databases">
        <title>Genomic Encyclopedia of Archaeal and Bacterial Type Strains, Phase II (KMG-II): from individual species to whole genera.</title>
        <authorList>
            <person name="Goeker M."/>
        </authorList>
    </citation>
    <scope>NUCLEOTIDE SEQUENCE [LARGE SCALE GENOMIC DNA]</scope>
    <source>
        <strain evidence="8 9">DSM 27372</strain>
    </source>
</reference>
<dbReference type="Pfam" id="PF00155">
    <property type="entry name" value="Aminotran_1_2"/>
    <property type="match status" value="1"/>
</dbReference>
<name>A0A318UEF1_9SPHI</name>
<proteinExistence type="inferred from homology"/>
<sequence>MTFLSKRINNLSESQTIKMAKLGRELAAKGIDVINLSFGEPDFFTPEHVKEAAKTAIDENYSYYTPVSGYPELRKAIAEKLSRENGLSYGFDQIVVSTGAKQSLANAVMCLVDPGDEVIVPTPYWVSYSEMIKLAEGKTVFIDATVEQNFKITPAQLEAAITPKTKLFMFSSPCNPTGSVYSREEMAALAAVFEKHPNIFILSDEIYEHINFVGKHTSIASFDAIKDRVVVINGFSKSYAMTGWRVGYIAANKEIANACDKMQGQITSGTCSIAQRAALKAYQDGLDTVHEMVAEFKKRRDVVYDLLKAIPGIKVNLPDGAFYFFPEVKSYFGKSTTEGQVISNAEELCLYLLNEAHVSTVTGEAFGNDDCIRISYAAAEDKLRDAVSRIAAALAKLK</sequence>
<dbReference type="PRINTS" id="PR00753">
    <property type="entry name" value="ACCSYNTHASE"/>
</dbReference>
<dbReference type="InterPro" id="IPR004838">
    <property type="entry name" value="NHTrfase_class1_PyrdxlP-BS"/>
</dbReference>
<dbReference type="PROSITE" id="PS00105">
    <property type="entry name" value="AA_TRANSFER_CLASS_1"/>
    <property type="match status" value="1"/>
</dbReference>
<feature type="domain" description="Aminotransferase class I/classII large" evidence="7">
    <location>
        <begin position="32"/>
        <end position="390"/>
    </location>
</feature>
<dbReference type="RefSeq" id="WP_211321396.1">
    <property type="nucleotide sequence ID" value="NZ_QKLU01000005.1"/>
</dbReference>
<evidence type="ECO:0000256" key="4">
    <source>
        <dbReference type="ARBA" id="ARBA00022679"/>
    </source>
</evidence>
<dbReference type="AlphaFoldDB" id="A0A318UEF1"/>
<evidence type="ECO:0000256" key="6">
    <source>
        <dbReference type="RuleBase" id="RU000481"/>
    </source>
</evidence>
<keyword evidence="4 6" id="KW-0808">Transferase</keyword>
<dbReference type="PANTHER" id="PTHR46383:SF1">
    <property type="entry name" value="ASPARTATE AMINOTRANSFERASE"/>
    <property type="match status" value="1"/>
</dbReference>
<dbReference type="FunFam" id="3.40.640.10:FF:000033">
    <property type="entry name" value="Aspartate aminotransferase"/>
    <property type="match status" value="1"/>
</dbReference>
<dbReference type="InterPro" id="IPR015424">
    <property type="entry name" value="PyrdxlP-dep_Trfase"/>
</dbReference>
<evidence type="ECO:0000256" key="3">
    <source>
        <dbReference type="ARBA" id="ARBA00022576"/>
    </source>
</evidence>
<evidence type="ECO:0000313" key="8">
    <source>
        <dbReference type="EMBL" id="PYF72896.1"/>
    </source>
</evidence>
<dbReference type="CDD" id="cd00609">
    <property type="entry name" value="AAT_like"/>
    <property type="match status" value="1"/>
</dbReference>
<accession>A0A318UEF1</accession>
<dbReference type="GO" id="GO:0008483">
    <property type="term" value="F:transaminase activity"/>
    <property type="evidence" value="ECO:0007669"/>
    <property type="project" value="UniProtKB-KW"/>
</dbReference>
<dbReference type="EMBL" id="QKLU01000005">
    <property type="protein sequence ID" value="PYF72896.1"/>
    <property type="molecule type" value="Genomic_DNA"/>
</dbReference>
<evidence type="ECO:0000256" key="1">
    <source>
        <dbReference type="ARBA" id="ARBA00001933"/>
    </source>
</evidence>
<dbReference type="SUPFAM" id="SSF53383">
    <property type="entry name" value="PLP-dependent transferases"/>
    <property type="match status" value="1"/>
</dbReference>
<dbReference type="InterPro" id="IPR015422">
    <property type="entry name" value="PyrdxlP-dep_Trfase_small"/>
</dbReference>
<dbReference type="EC" id="2.6.1.-" evidence="6"/>
<comment type="caution">
    <text evidence="8">The sequence shown here is derived from an EMBL/GenBank/DDBJ whole genome shotgun (WGS) entry which is preliminary data.</text>
</comment>
<gene>
    <name evidence="8" type="ORF">B0O44_105270</name>
</gene>
<dbReference type="PANTHER" id="PTHR46383">
    <property type="entry name" value="ASPARTATE AMINOTRANSFERASE"/>
    <property type="match status" value="1"/>
</dbReference>
<evidence type="ECO:0000313" key="9">
    <source>
        <dbReference type="Proteomes" id="UP000248198"/>
    </source>
</evidence>
<keyword evidence="5" id="KW-0663">Pyridoxal phosphate</keyword>
<dbReference type="GO" id="GO:0030170">
    <property type="term" value="F:pyridoxal phosphate binding"/>
    <property type="evidence" value="ECO:0007669"/>
    <property type="project" value="InterPro"/>
</dbReference>
<evidence type="ECO:0000259" key="7">
    <source>
        <dbReference type="Pfam" id="PF00155"/>
    </source>
</evidence>
<dbReference type="GO" id="GO:0006520">
    <property type="term" value="P:amino acid metabolic process"/>
    <property type="evidence" value="ECO:0007669"/>
    <property type="project" value="InterPro"/>
</dbReference>
<evidence type="ECO:0000256" key="2">
    <source>
        <dbReference type="ARBA" id="ARBA00007441"/>
    </source>
</evidence>
<dbReference type="Gene3D" id="3.90.1150.10">
    <property type="entry name" value="Aspartate Aminotransferase, domain 1"/>
    <property type="match status" value="1"/>
</dbReference>
<protein>
    <recommendedName>
        <fullName evidence="6">Aminotransferase</fullName>
        <ecNumber evidence="6">2.6.1.-</ecNumber>
    </recommendedName>
</protein>
<keyword evidence="9" id="KW-1185">Reference proteome</keyword>
<dbReference type="InterPro" id="IPR050596">
    <property type="entry name" value="AspAT/PAT-like"/>
</dbReference>